<dbReference type="RefSeq" id="WP_126152221.1">
    <property type="nucleotide sequence ID" value="NZ_JBHTMH010000001.1"/>
</dbReference>
<dbReference type="InterPro" id="IPR008767">
    <property type="entry name" value="Phage_SPP1_head-tail_adaptor"/>
</dbReference>
<name>A0A3S4CVE9_9HYPH</name>
<dbReference type="InterPro" id="IPR038666">
    <property type="entry name" value="SSP1_head-tail_sf"/>
</dbReference>
<dbReference type="Pfam" id="PF05521">
    <property type="entry name" value="Phage_HCP"/>
    <property type="match status" value="1"/>
</dbReference>
<gene>
    <name evidence="1" type="ORF">DEVEQU_03874</name>
</gene>
<keyword evidence="2" id="KW-1185">Reference proteome</keyword>
<dbReference type="EMBL" id="UZWD01000066">
    <property type="protein sequence ID" value="VDS06709.1"/>
    <property type="molecule type" value="Genomic_DNA"/>
</dbReference>
<dbReference type="Gene3D" id="2.40.10.270">
    <property type="entry name" value="Bacteriophage SPP1 head-tail adaptor protein"/>
    <property type="match status" value="1"/>
</dbReference>
<dbReference type="NCBIfam" id="TIGR01563">
    <property type="entry name" value="gp16_SPP1"/>
    <property type="match status" value="1"/>
</dbReference>
<evidence type="ECO:0000313" key="1">
    <source>
        <dbReference type="EMBL" id="VDS06709.1"/>
    </source>
</evidence>
<dbReference type="OrthoDB" id="7570189at2"/>
<sequence>MSGDKIPPIGTLTDRVQLRQRQSVAEDEGGHGRVYVPLGTVWARVRSLTGRQGTNADGRSVAISHAVVLRFRSDLGPGDRIVYRGRQLDVLSASDINGRRAYVSCACSETSVTG</sequence>
<evidence type="ECO:0000313" key="2">
    <source>
        <dbReference type="Proteomes" id="UP000268844"/>
    </source>
</evidence>
<protein>
    <submittedName>
        <fullName evidence="1">Phage head-tail joining protein</fullName>
    </submittedName>
</protein>
<reference evidence="1 2" key="1">
    <citation type="submission" date="2018-12" db="EMBL/GenBank/DDBJ databases">
        <authorList>
            <person name="Criscuolo A."/>
        </authorList>
    </citation>
    <scope>NUCLEOTIDE SEQUENCE [LARGE SCALE GENOMIC DNA]</scope>
    <source>
        <strain evidence="1">ACIP1116281</strain>
    </source>
</reference>
<proteinExistence type="predicted"/>
<organism evidence="1 2">
    <name type="scientific">Devosia equisanguinis</name>
    <dbReference type="NCBI Taxonomy" id="2490941"/>
    <lineage>
        <taxon>Bacteria</taxon>
        <taxon>Pseudomonadati</taxon>
        <taxon>Pseudomonadota</taxon>
        <taxon>Alphaproteobacteria</taxon>
        <taxon>Hyphomicrobiales</taxon>
        <taxon>Devosiaceae</taxon>
        <taxon>Devosia</taxon>
    </lineage>
</organism>
<accession>A0A3S4CVE9</accession>
<dbReference type="Proteomes" id="UP000268844">
    <property type="component" value="Unassembled WGS sequence"/>
</dbReference>
<dbReference type="AlphaFoldDB" id="A0A3S4CVE9"/>